<evidence type="ECO:0000256" key="1">
    <source>
        <dbReference type="ARBA" id="ARBA00006157"/>
    </source>
</evidence>
<evidence type="ECO:0000313" key="6">
    <source>
        <dbReference type="EMBL" id="EBP1415913.1"/>
    </source>
</evidence>
<dbReference type="EMBL" id="AAGKTT010000002">
    <property type="protein sequence ID" value="EBP1415913.1"/>
    <property type="molecule type" value="Genomic_DNA"/>
</dbReference>
<name>A0A5U2NW79_SALER</name>
<comment type="caution">
    <text evidence="6">The sequence shown here is derived from an EMBL/GenBank/DDBJ whole genome shotgun (WGS) entry which is preliminary data.</text>
</comment>
<dbReference type="InterPro" id="IPR010982">
    <property type="entry name" value="Lambda_DNA-bd_dom_sf"/>
</dbReference>
<protein>
    <submittedName>
        <fullName evidence="6">Transcriptional regulator</fullName>
    </submittedName>
</protein>
<evidence type="ECO:0000256" key="2">
    <source>
        <dbReference type="ARBA" id="ARBA00023015"/>
    </source>
</evidence>
<organism evidence="6">
    <name type="scientific">Salmonella enterica</name>
    <name type="common">Salmonella choleraesuis</name>
    <dbReference type="NCBI Taxonomy" id="28901"/>
    <lineage>
        <taxon>Bacteria</taxon>
        <taxon>Pseudomonadati</taxon>
        <taxon>Pseudomonadota</taxon>
        <taxon>Gammaproteobacteria</taxon>
        <taxon>Enterobacterales</taxon>
        <taxon>Enterobacteriaceae</taxon>
        <taxon>Salmonella</taxon>
    </lineage>
</organism>
<dbReference type="GO" id="GO:0003677">
    <property type="term" value="F:DNA binding"/>
    <property type="evidence" value="ECO:0007669"/>
    <property type="project" value="UniProtKB-KW"/>
</dbReference>
<accession>A0A5U2NW79</accession>
<dbReference type="Gene3D" id="1.10.260.40">
    <property type="entry name" value="lambda repressor-like DNA-binding domains"/>
    <property type="match status" value="1"/>
</dbReference>
<keyword evidence="4" id="KW-0804">Transcription</keyword>
<proteinExistence type="inferred from homology"/>
<comment type="similarity">
    <text evidence="1">Belongs to the ner transcriptional regulatory family.</text>
</comment>
<keyword evidence="2" id="KW-0805">Transcription regulation</keyword>
<evidence type="ECO:0000256" key="3">
    <source>
        <dbReference type="ARBA" id="ARBA00023125"/>
    </source>
</evidence>
<dbReference type="RefSeq" id="WP_316970281.1">
    <property type="nucleotide sequence ID" value="NZ_JBNFZD010000012.1"/>
</dbReference>
<reference evidence="6" key="1">
    <citation type="submission" date="2018-07" db="EMBL/GenBank/DDBJ databases">
        <authorList>
            <consortium name="GenomeTrakr network: Whole genome sequencing for foodborne pathogen traceback"/>
        </authorList>
    </citation>
    <scope>NUCLEOTIDE SEQUENCE</scope>
    <source>
        <strain evidence="6">FDA00004327</strain>
    </source>
</reference>
<dbReference type="AlphaFoldDB" id="A0A5U2NW79"/>
<sequence>MTQQDWHPADIIAGLRKRGTSLAALSRQAGLASSTLANALNRRWPKGERLIAEALGIAPEQIWPFRYRKYECHLMSREI</sequence>
<dbReference type="Pfam" id="PF13693">
    <property type="entry name" value="HTH_35"/>
    <property type="match status" value="1"/>
</dbReference>
<evidence type="ECO:0000259" key="5">
    <source>
        <dbReference type="Pfam" id="PF13693"/>
    </source>
</evidence>
<keyword evidence="3" id="KW-0238">DNA-binding</keyword>
<dbReference type="InterPro" id="IPR038722">
    <property type="entry name" value="Ner_HTH_dom"/>
</dbReference>
<feature type="domain" description="Ner winged helix-turn-helix DNA-binding" evidence="5">
    <location>
        <begin position="5"/>
        <end position="78"/>
    </location>
</feature>
<evidence type="ECO:0000256" key="4">
    <source>
        <dbReference type="ARBA" id="ARBA00023163"/>
    </source>
</evidence>
<dbReference type="SUPFAM" id="SSF47413">
    <property type="entry name" value="lambda repressor-like DNA-binding domains"/>
    <property type="match status" value="1"/>
</dbReference>
<gene>
    <name evidence="6" type="ORF">LZ49_08885</name>
</gene>